<dbReference type="OrthoDB" id="2735536at2759"/>
<name>A0A9P7V7Y6_9ASCO</name>
<sequence>MTNRELYGLFKNSKFAQVAKPLSKTLRGKSSVPTHQIIYTPQASAHRSNFGIKTTLPSQIGRSHIVFNDIDNAKNMPDVEKYSGHLYTRKKFQETGIAVKNYLSEQNPLFPSETTKTKTKSSDGTILGGLNLNGRSGLAEVKKVLASNSALYSKFKSWILRNHPQVLVLQVSSQTLKGLVVEFVSTHPEVNPKEFSMTDMVRNDNSNIKIQGTGGFSYAQKGRLANSPNGIKHGVIAPGRIVHEREAAIGGLVAGVNDRTIMLQLNFSKNVPNAHSRQFVSPFKITDVEIGENGRVKMFADGVATGKWMHKAMNGDFDRQYEASNPKFARANERNAEDNAQLQNLLNLINLK</sequence>
<dbReference type="GeneID" id="66114765"/>
<protein>
    <submittedName>
        <fullName evidence="1">Mitochondrial ribosomal small subunit component</fullName>
    </submittedName>
</protein>
<dbReference type="InterPro" id="IPR016712">
    <property type="entry name" value="Rbsml_bS1m-like"/>
</dbReference>
<comment type="caution">
    <text evidence="1">The sequence shown here is derived from an EMBL/GenBank/DDBJ whole genome shotgun (WGS) entry which is preliminary data.</text>
</comment>
<dbReference type="Proteomes" id="UP000790833">
    <property type="component" value="Unassembled WGS sequence"/>
</dbReference>
<dbReference type="PIRSF" id="PIRSF018156">
    <property type="entry name" value="MRPL51_fungal"/>
    <property type="match status" value="1"/>
</dbReference>
<evidence type="ECO:0000313" key="1">
    <source>
        <dbReference type="EMBL" id="KAG7192934.1"/>
    </source>
</evidence>
<dbReference type="GO" id="GO:0003735">
    <property type="term" value="F:structural constituent of ribosome"/>
    <property type="evidence" value="ECO:0007669"/>
    <property type="project" value="TreeGrafter"/>
</dbReference>
<dbReference type="RefSeq" id="XP_043048484.1">
    <property type="nucleotide sequence ID" value="XM_043192189.1"/>
</dbReference>
<evidence type="ECO:0000313" key="2">
    <source>
        <dbReference type="Proteomes" id="UP000790833"/>
    </source>
</evidence>
<dbReference type="GO" id="GO:0070124">
    <property type="term" value="P:mitochondrial translational initiation"/>
    <property type="evidence" value="ECO:0007669"/>
    <property type="project" value="TreeGrafter"/>
</dbReference>
<keyword evidence="2" id="KW-1185">Reference proteome</keyword>
<dbReference type="AlphaFoldDB" id="A0A9P7V7Y6"/>
<dbReference type="GO" id="GO:0005763">
    <property type="term" value="C:mitochondrial small ribosomal subunit"/>
    <property type="evidence" value="ECO:0007669"/>
    <property type="project" value="TreeGrafter"/>
</dbReference>
<accession>A0A9P7V7Y6</accession>
<organism evidence="1 2">
    <name type="scientific">Scheffersomyces spartinae</name>
    <dbReference type="NCBI Taxonomy" id="45513"/>
    <lineage>
        <taxon>Eukaryota</taxon>
        <taxon>Fungi</taxon>
        <taxon>Dikarya</taxon>
        <taxon>Ascomycota</taxon>
        <taxon>Saccharomycotina</taxon>
        <taxon>Pichiomycetes</taxon>
        <taxon>Debaryomycetaceae</taxon>
        <taxon>Scheffersomyces</taxon>
    </lineage>
</organism>
<reference evidence="1" key="1">
    <citation type="submission" date="2021-03" db="EMBL/GenBank/DDBJ databases">
        <authorList>
            <person name="Palmer J.M."/>
        </authorList>
    </citation>
    <scope>NUCLEOTIDE SEQUENCE</scope>
    <source>
        <strain evidence="1">ARV_011</strain>
    </source>
</reference>
<gene>
    <name evidence="1" type="primary">MRP51</name>
    <name evidence="1" type="ORF">KQ657_001391</name>
</gene>
<proteinExistence type="predicted"/>
<dbReference type="PANTHER" id="PTHR28058">
    <property type="entry name" value="37S RIBOSOMAL PROTEIN MRP51, MITOCHONDRIAL"/>
    <property type="match status" value="1"/>
</dbReference>
<dbReference type="EMBL" id="JAHMUF010000015">
    <property type="protein sequence ID" value="KAG7192934.1"/>
    <property type="molecule type" value="Genomic_DNA"/>
</dbReference>
<dbReference type="PANTHER" id="PTHR28058:SF1">
    <property type="entry name" value="SMALL RIBOSOMAL SUBUNIT PROTEIN BS1M"/>
    <property type="match status" value="1"/>
</dbReference>
<dbReference type="Pfam" id="PF11709">
    <property type="entry name" value="Mit_ribos_Mrp51"/>
    <property type="match status" value="1"/>
</dbReference>